<name>A0A699Q4B3_TANCI</name>
<sequence>SKDMDKMKEEPMISEENKVNAVIEEDREMENNGVDMDGVEDVRNVSMNKKQVQDAEIANVVGIDEVSSKSESYVNKAGGNIDMINLESYANKLLNDIQLDDEIFFPSTFNDKGE</sequence>
<reference evidence="1" key="1">
    <citation type="journal article" date="2019" name="Sci. Rep.">
        <title>Draft genome of Tanacetum cinerariifolium, the natural source of mosquito coil.</title>
        <authorList>
            <person name="Yamashiro T."/>
            <person name="Shiraishi A."/>
            <person name="Satake H."/>
            <person name="Nakayama K."/>
        </authorList>
    </citation>
    <scope>NUCLEOTIDE SEQUENCE</scope>
</reference>
<dbReference type="EMBL" id="BKCJ010995338">
    <property type="protein sequence ID" value="GFC62797.1"/>
    <property type="molecule type" value="Genomic_DNA"/>
</dbReference>
<accession>A0A699Q4B3</accession>
<comment type="caution">
    <text evidence="1">The sequence shown here is derived from an EMBL/GenBank/DDBJ whole genome shotgun (WGS) entry which is preliminary data.</text>
</comment>
<proteinExistence type="predicted"/>
<organism evidence="1">
    <name type="scientific">Tanacetum cinerariifolium</name>
    <name type="common">Dalmatian daisy</name>
    <name type="synonym">Chrysanthemum cinerariifolium</name>
    <dbReference type="NCBI Taxonomy" id="118510"/>
    <lineage>
        <taxon>Eukaryota</taxon>
        <taxon>Viridiplantae</taxon>
        <taxon>Streptophyta</taxon>
        <taxon>Embryophyta</taxon>
        <taxon>Tracheophyta</taxon>
        <taxon>Spermatophyta</taxon>
        <taxon>Magnoliopsida</taxon>
        <taxon>eudicotyledons</taxon>
        <taxon>Gunneridae</taxon>
        <taxon>Pentapetalae</taxon>
        <taxon>asterids</taxon>
        <taxon>campanulids</taxon>
        <taxon>Asterales</taxon>
        <taxon>Asteraceae</taxon>
        <taxon>Asteroideae</taxon>
        <taxon>Anthemideae</taxon>
        <taxon>Anthemidinae</taxon>
        <taxon>Tanacetum</taxon>
    </lineage>
</organism>
<evidence type="ECO:0000313" key="1">
    <source>
        <dbReference type="EMBL" id="GFC62797.1"/>
    </source>
</evidence>
<protein>
    <submittedName>
        <fullName evidence="1">Uncharacterized protein</fullName>
    </submittedName>
</protein>
<feature type="non-terminal residue" evidence="1">
    <location>
        <position position="1"/>
    </location>
</feature>
<dbReference type="AlphaFoldDB" id="A0A699Q4B3"/>
<gene>
    <name evidence="1" type="ORF">Tci_834767</name>
</gene>